<dbReference type="InterPro" id="IPR003170">
    <property type="entry name" value="MurB"/>
</dbReference>
<keyword evidence="7 19" id="KW-0963">Cytoplasm</keyword>
<evidence type="ECO:0000256" key="1">
    <source>
        <dbReference type="ARBA" id="ARBA00001974"/>
    </source>
</evidence>
<evidence type="ECO:0000256" key="4">
    <source>
        <dbReference type="ARBA" id="ARBA00004752"/>
    </source>
</evidence>
<evidence type="ECO:0000256" key="18">
    <source>
        <dbReference type="ARBA" id="ARBA00048914"/>
    </source>
</evidence>
<dbReference type="AlphaFoldDB" id="A0A7C5QZF6"/>
<keyword evidence="12 19" id="KW-0133">Cell shape</keyword>
<dbReference type="GO" id="GO:0008360">
    <property type="term" value="P:regulation of cell shape"/>
    <property type="evidence" value="ECO:0007669"/>
    <property type="project" value="UniProtKB-KW"/>
</dbReference>
<keyword evidence="15 19" id="KW-0131">Cell cycle</keyword>
<dbReference type="InterPro" id="IPR016169">
    <property type="entry name" value="FAD-bd_PCMH_sub2"/>
</dbReference>
<feature type="domain" description="FAD-binding PCMH-type" evidence="21">
    <location>
        <begin position="38"/>
        <end position="217"/>
    </location>
</feature>
<evidence type="ECO:0000256" key="12">
    <source>
        <dbReference type="ARBA" id="ARBA00022960"/>
    </source>
</evidence>
<dbReference type="InterPro" id="IPR036318">
    <property type="entry name" value="FAD-bd_PCMH-like_sf"/>
</dbReference>
<dbReference type="Gene3D" id="3.30.43.10">
    <property type="entry name" value="Uridine Diphospho-n-acetylenolpyruvylglucosamine Reductase, domain 2"/>
    <property type="match status" value="1"/>
</dbReference>
<evidence type="ECO:0000256" key="2">
    <source>
        <dbReference type="ARBA" id="ARBA00003921"/>
    </source>
</evidence>
<feature type="compositionally biased region" description="Polar residues" evidence="20">
    <location>
        <begin position="229"/>
        <end position="241"/>
    </location>
</feature>
<dbReference type="UniPathway" id="UPA00219"/>
<evidence type="ECO:0000313" key="22">
    <source>
        <dbReference type="EMBL" id="HHL42200.1"/>
    </source>
</evidence>
<feature type="active site" evidence="19">
    <location>
        <position position="182"/>
    </location>
</feature>
<evidence type="ECO:0000256" key="13">
    <source>
        <dbReference type="ARBA" id="ARBA00022984"/>
    </source>
</evidence>
<comment type="function">
    <text evidence="2 19">Cell wall formation.</text>
</comment>
<evidence type="ECO:0000256" key="16">
    <source>
        <dbReference type="ARBA" id="ARBA00023316"/>
    </source>
</evidence>
<name>A0A7C5QZF6_9PROT</name>
<evidence type="ECO:0000256" key="8">
    <source>
        <dbReference type="ARBA" id="ARBA00022618"/>
    </source>
</evidence>
<dbReference type="InterPro" id="IPR016167">
    <property type="entry name" value="FAD-bd_PCMH_sub1"/>
</dbReference>
<dbReference type="Gene3D" id="3.30.465.10">
    <property type="match status" value="1"/>
</dbReference>
<dbReference type="Pfam" id="PF02873">
    <property type="entry name" value="MurB_C"/>
    <property type="match status" value="1"/>
</dbReference>
<dbReference type="SUPFAM" id="SSF56176">
    <property type="entry name" value="FAD-binding/transporter-associated domain-like"/>
    <property type="match status" value="1"/>
</dbReference>
<dbReference type="GO" id="GO:0008762">
    <property type="term" value="F:UDP-N-acetylmuramate dehydrogenase activity"/>
    <property type="evidence" value="ECO:0007669"/>
    <property type="project" value="UniProtKB-UniRule"/>
</dbReference>
<dbReference type="InterPro" id="IPR036635">
    <property type="entry name" value="MurB_C_sf"/>
</dbReference>
<comment type="pathway">
    <text evidence="4 19">Cell wall biogenesis; peptidoglycan biosynthesis.</text>
</comment>
<dbReference type="Gene3D" id="3.90.78.10">
    <property type="entry name" value="UDP-N-acetylenolpyruvoylglucosamine reductase, C-terminal domain"/>
    <property type="match status" value="1"/>
</dbReference>
<evidence type="ECO:0000256" key="9">
    <source>
        <dbReference type="ARBA" id="ARBA00022630"/>
    </source>
</evidence>
<dbReference type="HAMAP" id="MF_00037">
    <property type="entry name" value="MurB"/>
    <property type="match status" value="1"/>
</dbReference>
<dbReference type="SUPFAM" id="SSF56194">
    <property type="entry name" value="Uridine diphospho-N-Acetylenolpyruvylglucosamine reductase, MurB, C-terminal domain"/>
    <property type="match status" value="1"/>
</dbReference>
<dbReference type="Proteomes" id="UP000885830">
    <property type="component" value="Unassembled WGS sequence"/>
</dbReference>
<comment type="similarity">
    <text evidence="19">Belongs to the MurB family.</text>
</comment>
<evidence type="ECO:0000256" key="5">
    <source>
        <dbReference type="ARBA" id="ARBA00012518"/>
    </source>
</evidence>
<keyword evidence="11 19" id="KW-0521">NADP</keyword>
<accession>A0A7C5QZF6</accession>
<evidence type="ECO:0000256" key="11">
    <source>
        <dbReference type="ARBA" id="ARBA00022857"/>
    </source>
</evidence>
<sequence length="314" mass="34220">MNCEGFELGFPAIIESLPKVRGKLRENVTLAPYTWFRVGGPAQAFFIPADEADLSLFLAQLPTDIPVQVLGVASNTLVRDGGVPGVTIRLGPGFASSEVLSDNRIKVGAACLDAVLAKRAAKAGIADLEFYAGIPGTIGGAIRMNAGCYGAETKDVLHEVIALDRRGRRLVLPLNEFKYTYRHTDIAEDLIFIEAIFQGTKDKSERILARMEAITKRREDAQPIREKTGGSTFKNPDTKASNGRGAWQVIDAAGGRGFKVGGAQMSPKHCNFMINTGDASADDIETLGETVREMVWEKERVRLDWEIRRIGLKA</sequence>
<comment type="caution">
    <text evidence="22">The sequence shown here is derived from an EMBL/GenBank/DDBJ whole genome shotgun (WGS) entry which is preliminary data.</text>
</comment>
<dbReference type="InterPro" id="IPR016166">
    <property type="entry name" value="FAD-bd_PCMH"/>
</dbReference>
<comment type="subcellular location">
    <subcellularLocation>
        <location evidence="3 19">Cytoplasm</location>
    </subcellularLocation>
</comment>
<feature type="active site" description="Proton donor" evidence="19">
    <location>
        <position position="231"/>
    </location>
</feature>
<evidence type="ECO:0000256" key="6">
    <source>
        <dbReference type="ARBA" id="ARBA00015188"/>
    </source>
</evidence>
<dbReference type="PANTHER" id="PTHR21071">
    <property type="entry name" value="UDP-N-ACETYLENOLPYRUVOYLGLUCOSAMINE REDUCTASE"/>
    <property type="match status" value="1"/>
</dbReference>
<keyword evidence="13 19" id="KW-0573">Peptidoglycan synthesis</keyword>
<dbReference type="Pfam" id="PF01565">
    <property type="entry name" value="FAD_binding_4"/>
    <property type="match status" value="1"/>
</dbReference>
<dbReference type="PROSITE" id="PS51387">
    <property type="entry name" value="FAD_PCMH"/>
    <property type="match status" value="1"/>
</dbReference>
<dbReference type="EMBL" id="DRMJ01000055">
    <property type="protein sequence ID" value="HHL42200.1"/>
    <property type="molecule type" value="Genomic_DNA"/>
</dbReference>
<dbReference type="InterPro" id="IPR011601">
    <property type="entry name" value="MurB_C"/>
</dbReference>
<dbReference type="GO" id="GO:0005829">
    <property type="term" value="C:cytosol"/>
    <property type="evidence" value="ECO:0007669"/>
    <property type="project" value="TreeGrafter"/>
</dbReference>
<evidence type="ECO:0000259" key="21">
    <source>
        <dbReference type="PROSITE" id="PS51387"/>
    </source>
</evidence>
<comment type="catalytic activity">
    <reaction evidence="18 19">
        <text>UDP-N-acetyl-alpha-D-muramate + NADP(+) = UDP-N-acetyl-3-O-(1-carboxyvinyl)-alpha-D-glucosamine + NADPH + H(+)</text>
        <dbReference type="Rhea" id="RHEA:12248"/>
        <dbReference type="ChEBI" id="CHEBI:15378"/>
        <dbReference type="ChEBI" id="CHEBI:57783"/>
        <dbReference type="ChEBI" id="CHEBI:58349"/>
        <dbReference type="ChEBI" id="CHEBI:68483"/>
        <dbReference type="ChEBI" id="CHEBI:70757"/>
        <dbReference type="EC" id="1.3.1.98"/>
    </reaction>
</comment>
<keyword evidence="10 19" id="KW-0274">FAD</keyword>
<feature type="active site" evidence="19">
    <location>
        <position position="306"/>
    </location>
</feature>
<gene>
    <name evidence="19 22" type="primary">murB</name>
    <name evidence="22" type="ORF">ENJ42_01155</name>
</gene>
<keyword evidence="8 19" id="KW-0132">Cell division</keyword>
<evidence type="ECO:0000256" key="17">
    <source>
        <dbReference type="ARBA" id="ARBA00031026"/>
    </source>
</evidence>
<dbReference type="GO" id="GO:0071949">
    <property type="term" value="F:FAD binding"/>
    <property type="evidence" value="ECO:0007669"/>
    <property type="project" value="InterPro"/>
</dbReference>
<dbReference type="PANTHER" id="PTHR21071:SF4">
    <property type="entry name" value="UDP-N-ACETYLENOLPYRUVOYLGLUCOSAMINE REDUCTASE"/>
    <property type="match status" value="1"/>
</dbReference>
<comment type="cofactor">
    <cofactor evidence="1 19">
        <name>FAD</name>
        <dbReference type="ChEBI" id="CHEBI:57692"/>
    </cofactor>
</comment>
<evidence type="ECO:0000256" key="14">
    <source>
        <dbReference type="ARBA" id="ARBA00023002"/>
    </source>
</evidence>
<dbReference type="EC" id="1.3.1.98" evidence="5 19"/>
<reference evidence="22" key="1">
    <citation type="journal article" date="2020" name="mSystems">
        <title>Genome- and Community-Level Interaction Insights into Carbon Utilization and Element Cycling Functions of Hydrothermarchaeota in Hydrothermal Sediment.</title>
        <authorList>
            <person name="Zhou Z."/>
            <person name="Liu Y."/>
            <person name="Xu W."/>
            <person name="Pan J."/>
            <person name="Luo Z.H."/>
            <person name="Li M."/>
        </authorList>
    </citation>
    <scope>NUCLEOTIDE SEQUENCE [LARGE SCALE GENOMIC DNA]</scope>
    <source>
        <strain evidence="22">HyVt-485</strain>
    </source>
</reference>
<keyword evidence="9 19" id="KW-0285">Flavoprotein</keyword>
<organism evidence="22">
    <name type="scientific">Hellea balneolensis</name>
    <dbReference type="NCBI Taxonomy" id="287478"/>
    <lineage>
        <taxon>Bacteria</taxon>
        <taxon>Pseudomonadati</taxon>
        <taxon>Pseudomonadota</taxon>
        <taxon>Alphaproteobacteria</taxon>
        <taxon>Maricaulales</taxon>
        <taxon>Robiginitomaculaceae</taxon>
        <taxon>Hellea</taxon>
    </lineage>
</organism>
<feature type="region of interest" description="Disordered" evidence="20">
    <location>
        <begin position="218"/>
        <end position="241"/>
    </location>
</feature>
<keyword evidence="14 19" id="KW-0560">Oxidoreductase</keyword>
<evidence type="ECO:0000256" key="3">
    <source>
        <dbReference type="ARBA" id="ARBA00004496"/>
    </source>
</evidence>
<feature type="compositionally biased region" description="Basic and acidic residues" evidence="20">
    <location>
        <begin position="218"/>
        <end position="228"/>
    </location>
</feature>
<evidence type="ECO:0000256" key="20">
    <source>
        <dbReference type="SAM" id="MobiDB-lite"/>
    </source>
</evidence>
<dbReference type="GO" id="GO:0009252">
    <property type="term" value="P:peptidoglycan biosynthetic process"/>
    <property type="evidence" value="ECO:0007669"/>
    <property type="project" value="UniProtKB-UniRule"/>
</dbReference>
<evidence type="ECO:0000256" key="19">
    <source>
        <dbReference type="HAMAP-Rule" id="MF_00037"/>
    </source>
</evidence>
<protein>
    <recommendedName>
        <fullName evidence="6 19">UDP-N-acetylenolpyruvoylglucosamine reductase</fullName>
        <ecNumber evidence="5 19">1.3.1.98</ecNumber>
    </recommendedName>
    <alternativeName>
        <fullName evidence="17 19">UDP-N-acetylmuramate dehydrogenase</fullName>
    </alternativeName>
</protein>
<proteinExistence type="inferred from homology"/>
<dbReference type="InterPro" id="IPR006094">
    <property type="entry name" value="Oxid_FAD_bind_N"/>
</dbReference>
<evidence type="ECO:0000256" key="15">
    <source>
        <dbReference type="ARBA" id="ARBA00023306"/>
    </source>
</evidence>
<evidence type="ECO:0000256" key="7">
    <source>
        <dbReference type="ARBA" id="ARBA00022490"/>
    </source>
</evidence>
<dbReference type="NCBIfam" id="TIGR00179">
    <property type="entry name" value="murB"/>
    <property type="match status" value="1"/>
</dbReference>
<evidence type="ECO:0000256" key="10">
    <source>
        <dbReference type="ARBA" id="ARBA00022827"/>
    </source>
</evidence>
<keyword evidence="16 19" id="KW-0961">Cell wall biogenesis/degradation</keyword>
<dbReference type="GO" id="GO:0051301">
    <property type="term" value="P:cell division"/>
    <property type="evidence" value="ECO:0007669"/>
    <property type="project" value="UniProtKB-KW"/>
</dbReference>
<dbReference type="NCBIfam" id="NF010480">
    <property type="entry name" value="PRK13905.1"/>
    <property type="match status" value="1"/>
</dbReference>
<dbReference type="GO" id="GO:0071555">
    <property type="term" value="P:cell wall organization"/>
    <property type="evidence" value="ECO:0007669"/>
    <property type="project" value="UniProtKB-KW"/>
</dbReference>